<dbReference type="InterPro" id="IPR000589">
    <property type="entry name" value="Ribosomal_uS15"/>
</dbReference>
<dbReference type="GO" id="GO:0022627">
    <property type="term" value="C:cytosolic small ribosomal subunit"/>
    <property type="evidence" value="ECO:0007669"/>
    <property type="project" value="TreeGrafter"/>
</dbReference>
<evidence type="ECO:0000313" key="3">
    <source>
        <dbReference type="EMBL" id="CAB4344215.1"/>
    </source>
</evidence>
<dbReference type="InterPro" id="IPR009068">
    <property type="entry name" value="uS15_NS1_RNA-bd_sf"/>
</dbReference>
<dbReference type="Pfam" id="PF00312">
    <property type="entry name" value="Ribosomal_S15"/>
    <property type="match status" value="1"/>
</dbReference>
<dbReference type="AlphaFoldDB" id="A0A6J5ZPM8"/>
<dbReference type="InterPro" id="IPR005290">
    <property type="entry name" value="Ribosomal_uS15_bac-type"/>
</dbReference>
<keyword evidence="1" id="KW-0689">Ribosomal protein</keyword>
<dbReference type="GO" id="GO:0006412">
    <property type="term" value="P:translation"/>
    <property type="evidence" value="ECO:0007669"/>
    <property type="project" value="InterPro"/>
</dbReference>
<dbReference type="CDD" id="cd00353">
    <property type="entry name" value="Ribosomal_S15p_S13e"/>
    <property type="match status" value="1"/>
</dbReference>
<dbReference type="PANTHER" id="PTHR23321:SF26">
    <property type="entry name" value="SMALL RIBOSOMAL SUBUNIT PROTEIN US15M"/>
    <property type="match status" value="1"/>
</dbReference>
<accession>A0A6J5ZPM8</accession>
<dbReference type="HAMAP" id="MF_01343_B">
    <property type="entry name" value="Ribosomal_uS15_B"/>
    <property type="match status" value="1"/>
</dbReference>
<proteinExistence type="inferred from homology"/>
<sequence length="90" mass="10108">MSTLTPEKTRELAATYGGSEANTGDTRVQIALLSQRIEDLTEHLRGAKKDHASRRGLLMLVGRRRRLLNYLQSSNLEAYRELVAALGLRK</sequence>
<name>A0A6J5ZPM8_9ZZZZ</name>
<dbReference type="EMBL" id="CAESAO010000073">
    <property type="protein sequence ID" value="CAB4344215.1"/>
    <property type="molecule type" value="Genomic_DNA"/>
</dbReference>
<evidence type="ECO:0000256" key="2">
    <source>
        <dbReference type="ARBA" id="ARBA00023274"/>
    </source>
</evidence>
<dbReference type="Gene3D" id="1.10.287.10">
    <property type="entry name" value="S15/NS1, RNA-binding"/>
    <property type="match status" value="1"/>
</dbReference>
<dbReference type="PROSITE" id="PS00362">
    <property type="entry name" value="RIBOSOMAL_S15"/>
    <property type="match status" value="1"/>
</dbReference>
<dbReference type="PANTHER" id="PTHR23321">
    <property type="entry name" value="RIBOSOMAL PROTEIN S15, BACTERIAL AND ORGANELLAR"/>
    <property type="match status" value="1"/>
</dbReference>
<evidence type="ECO:0000256" key="1">
    <source>
        <dbReference type="ARBA" id="ARBA00022980"/>
    </source>
</evidence>
<dbReference type="GO" id="GO:0003735">
    <property type="term" value="F:structural constituent of ribosome"/>
    <property type="evidence" value="ECO:0007669"/>
    <property type="project" value="InterPro"/>
</dbReference>
<keyword evidence="2" id="KW-0687">Ribonucleoprotein</keyword>
<dbReference type="Gene3D" id="6.10.250.3130">
    <property type="match status" value="1"/>
</dbReference>
<dbReference type="SMART" id="SM01387">
    <property type="entry name" value="Ribosomal_S15"/>
    <property type="match status" value="1"/>
</dbReference>
<reference evidence="3" key="1">
    <citation type="submission" date="2020-05" db="EMBL/GenBank/DDBJ databases">
        <authorList>
            <person name="Chiriac C."/>
            <person name="Salcher M."/>
            <person name="Ghai R."/>
            <person name="Kavagutti S V."/>
        </authorList>
    </citation>
    <scope>NUCLEOTIDE SEQUENCE</scope>
</reference>
<organism evidence="3">
    <name type="scientific">freshwater metagenome</name>
    <dbReference type="NCBI Taxonomy" id="449393"/>
    <lineage>
        <taxon>unclassified sequences</taxon>
        <taxon>metagenomes</taxon>
        <taxon>ecological metagenomes</taxon>
    </lineage>
</organism>
<gene>
    <name evidence="3" type="ORF">UFOPK3522_00926</name>
</gene>
<dbReference type="NCBIfam" id="TIGR00952">
    <property type="entry name" value="S15_bact"/>
    <property type="match status" value="1"/>
</dbReference>
<dbReference type="SUPFAM" id="SSF47060">
    <property type="entry name" value="S15/NS1 RNA-binding domain"/>
    <property type="match status" value="1"/>
</dbReference>
<protein>
    <submittedName>
        <fullName evidence="3">Unannotated protein</fullName>
    </submittedName>
</protein>